<dbReference type="InterPro" id="IPR029751">
    <property type="entry name" value="Ribosomal_L25_dom"/>
</dbReference>
<dbReference type="OrthoDB" id="9806411at2"/>
<dbReference type="CDD" id="cd00495">
    <property type="entry name" value="Ribosomal_L25_TL5_CTC"/>
    <property type="match status" value="1"/>
</dbReference>
<dbReference type="AlphaFoldDB" id="A0A1J4QBQ9"/>
<dbReference type="Proteomes" id="UP000243073">
    <property type="component" value="Unassembled WGS sequence"/>
</dbReference>
<proteinExistence type="inferred from homology"/>
<dbReference type="GO" id="GO:0008097">
    <property type="term" value="F:5S rRNA binding"/>
    <property type="evidence" value="ECO:0007669"/>
    <property type="project" value="InterPro"/>
</dbReference>
<evidence type="ECO:0000313" key="8">
    <source>
        <dbReference type="Proteomes" id="UP000243073"/>
    </source>
</evidence>
<dbReference type="HAMAP" id="MF_01336">
    <property type="entry name" value="Ribosomal_bL25"/>
    <property type="match status" value="1"/>
</dbReference>
<dbReference type="RefSeq" id="WP_071474015.1">
    <property type="nucleotide sequence ID" value="NZ_MDKE01000068.1"/>
</dbReference>
<dbReference type="InterPro" id="IPR020055">
    <property type="entry name" value="Ribosomal_bL25_short"/>
</dbReference>
<reference evidence="7 8" key="1">
    <citation type="submission" date="2016-07" db="EMBL/GenBank/DDBJ databases">
        <title>Draft Genome Sequence of Oceanisphaera psychrotolerans, isolated from coastal sediment samples.</title>
        <authorList>
            <person name="Zhuo S."/>
            <person name="Ruan Z."/>
        </authorList>
    </citation>
    <scope>NUCLEOTIDE SEQUENCE [LARGE SCALE GENOMIC DNA]</scope>
    <source>
        <strain evidence="7 8">LAM-WHM-ZC</strain>
    </source>
</reference>
<evidence type="ECO:0000256" key="2">
    <source>
        <dbReference type="ARBA" id="ARBA00022884"/>
    </source>
</evidence>
<dbReference type="GO" id="GO:0003735">
    <property type="term" value="F:structural constituent of ribosome"/>
    <property type="evidence" value="ECO:0007669"/>
    <property type="project" value="InterPro"/>
</dbReference>
<comment type="subunit">
    <text evidence="5">Part of the 50S ribosomal subunit; part of the 5S rRNA/L5/L18/L25 subcomplex. Contacts the 5S rRNA. Binds to the 5S rRNA independently of L5 and L18.</text>
</comment>
<sequence>MSFVFEAQVRSDLGKGASRRLRHEDKIPAIVYGAGQEPVAIALDHKKAIIAQADDAFYSEVLTLVIDGQEVKVKLQDVQRHPFKPKLTHLDFVRA</sequence>
<keyword evidence="1 5" id="KW-0699">rRNA-binding</keyword>
<dbReference type="EMBL" id="MDKE01000068">
    <property type="protein sequence ID" value="OIN04529.1"/>
    <property type="molecule type" value="Genomic_DNA"/>
</dbReference>
<evidence type="ECO:0000256" key="4">
    <source>
        <dbReference type="ARBA" id="ARBA00023274"/>
    </source>
</evidence>
<name>A0A1J4QBQ9_9GAMM</name>
<dbReference type="GO" id="GO:0022625">
    <property type="term" value="C:cytosolic large ribosomal subunit"/>
    <property type="evidence" value="ECO:0007669"/>
    <property type="project" value="TreeGrafter"/>
</dbReference>
<evidence type="ECO:0000256" key="5">
    <source>
        <dbReference type="HAMAP-Rule" id="MF_01336"/>
    </source>
</evidence>
<keyword evidence="8" id="KW-1185">Reference proteome</keyword>
<dbReference type="FunFam" id="2.40.240.10:FF:000002">
    <property type="entry name" value="50S ribosomal protein L25"/>
    <property type="match status" value="1"/>
</dbReference>
<dbReference type="Gene3D" id="2.40.240.10">
    <property type="entry name" value="Ribosomal Protein L25, Chain P"/>
    <property type="match status" value="1"/>
</dbReference>
<dbReference type="STRING" id="1414654.BFR47_06460"/>
<comment type="function">
    <text evidence="5">This is one of the proteins that binds to the 5S RNA in the ribosome where it forms part of the central protuberance.</text>
</comment>
<dbReference type="NCBIfam" id="NF004612">
    <property type="entry name" value="PRK05943.1"/>
    <property type="match status" value="1"/>
</dbReference>
<gene>
    <name evidence="5" type="primary">rplY</name>
    <name evidence="7" type="ORF">BFR47_06460</name>
</gene>
<dbReference type="InterPro" id="IPR020056">
    <property type="entry name" value="Rbsml_bL25/Gln-tRNA_synth_N"/>
</dbReference>
<evidence type="ECO:0000256" key="1">
    <source>
        <dbReference type="ARBA" id="ARBA00022730"/>
    </source>
</evidence>
<evidence type="ECO:0000259" key="6">
    <source>
        <dbReference type="Pfam" id="PF01386"/>
    </source>
</evidence>
<comment type="caution">
    <text evidence="7">The sequence shown here is derived from an EMBL/GenBank/DDBJ whole genome shotgun (WGS) entry which is preliminary data.</text>
</comment>
<dbReference type="PANTHER" id="PTHR33284:SF1">
    <property type="entry name" value="RIBOSOMAL PROTEIN L25_GLN-TRNA SYNTHETASE, ANTI-CODON-BINDING DOMAIN-CONTAINING PROTEIN"/>
    <property type="match status" value="1"/>
</dbReference>
<dbReference type="PANTHER" id="PTHR33284">
    <property type="entry name" value="RIBOSOMAL PROTEIN L25/GLN-TRNA SYNTHETASE, ANTI-CODON-BINDING DOMAIN-CONTAINING PROTEIN"/>
    <property type="match status" value="1"/>
</dbReference>
<accession>A0A1J4QBQ9</accession>
<comment type="similarity">
    <text evidence="5">Belongs to the bacterial ribosomal protein bL25 family.</text>
</comment>
<dbReference type="GO" id="GO:0006412">
    <property type="term" value="P:translation"/>
    <property type="evidence" value="ECO:0007669"/>
    <property type="project" value="UniProtKB-UniRule"/>
</dbReference>
<keyword evidence="3 5" id="KW-0689">Ribosomal protein</keyword>
<protein>
    <recommendedName>
        <fullName evidence="5">Large ribosomal subunit protein bL25</fullName>
    </recommendedName>
</protein>
<feature type="domain" description="Large ribosomal subunit protein bL25 L25" evidence="6">
    <location>
        <begin position="6"/>
        <end position="92"/>
    </location>
</feature>
<dbReference type="Pfam" id="PF01386">
    <property type="entry name" value="Ribosomal_L25p"/>
    <property type="match status" value="1"/>
</dbReference>
<keyword evidence="4 5" id="KW-0687">Ribonucleoprotein</keyword>
<dbReference type="InterPro" id="IPR001021">
    <property type="entry name" value="Ribosomal_bL25_long"/>
</dbReference>
<organism evidence="7 8">
    <name type="scientific">Oceanisphaera psychrotolerans</name>
    <dbReference type="NCBI Taxonomy" id="1414654"/>
    <lineage>
        <taxon>Bacteria</taxon>
        <taxon>Pseudomonadati</taxon>
        <taxon>Pseudomonadota</taxon>
        <taxon>Gammaproteobacteria</taxon>
        <taxon>Aeromonadales</taxon>
        <taxon>Aeromonadaceae</taxon>
        <taxon>Oceanisphaera</taxon>
    </lineage>
</organism>
<keyword evidence="2 5" id="KW-0694">RNA-binding</keyword>
<dbReference type="NCBIfam" id="TIGR00731">
    <property type="entry name" value="bL25_bact_ctc"/>
    <property type="match status" value="1"/>
</dbReference>
<evidence type="ECO:0000256" key="3">
    <source>
        <dbReference type="ARBA" id="ARBA00022980"/>
    </source>
</evidence>
<dbReference type="InterPro" id="IPR020930">
    <property type="entry name" value="Ribosomal_uL5_bac-type"/>
</dbReference>
<dbReference type="SUPFAM" id="SSF50715">
    <property type="entry name" value="Ribosomal protein L25-like"/>
    <property type="match status" value="1"/>
</dbReference>
<dbReference type="InterPro" id="IPR011035">
    <property type="entry name" value="Ribosomal_bL25/Gln-tRNA_synth"/>
</dbReference>
<evidence type="ECO:0000313" key="7">
    <source>
        <dbReference type="EMBL" id="OIN04529.1"/>
    </source>
</evidence>